<dbReference type="AlphaFoldDB" id="A0A2H0DYV4"/>
<gene>
    <name evidence="3" type="ORF">COW81_01950</name>
</gene>
<protein>
    <recommendedName>
        <fullName evidence="2">Cytokinin riboside 5'-monophosphate phosphoribohydrolase</fullName>
        <ecNumber evidence="2">3.2.2.n1</ecNumber>
    </recommendedName>
</protein>
<name>A0A2H0DYV4_9BACT</name>
<evidence type="ECO:0000313" key="3">
    <source>
        <dbReference type="EMBL" id="PIP87161.1"/>
    </source>
</evidence>
<evidence type="ECO:0000313" key="4">
    <source>
        <dbReference type="Proteomes" id="UP000231143"/>
    </source>
</evidence>
<dbReference type="GO" id="GO:0016799">
    <property type="term" value="F:hydrolase activity, hydrolyzing N-glycosyl compounds"/>
    <property type="evidence" value="ECO:0007669"/>
    <property type="project" value="TreeGrafter"/>
</dbReference>
<dbReference type="NCBIfam" id="TIGR00730">
    <property type="entry name" value="Rossman fold protein, TIGR00730 family"/>
    <property type="match status" value="1"/>
</dbReference>
<organism evidence="3 4">
    <name type="scientific">Candidatus Campbellbacteria bacterium CG22_combo_CG10-13_8_21_14_all_36_13</name>
    <dbReference type="NCBI Taxonomy" id="1974529"/>
    <lineage>
        <taxon>Bacteria</taxon>
        <taxon>Candidatus Campbelliibacteriota</taxon>
    </lineage>
</organism>
<dbReference type="Gene3D" id="3.40.50.450">
    <property type="match status" value="1"/>
</dbReference>
<keyword evidence="2" id="KW-0378">Hydrolase</keyword>
<dbReference type="InterPro" id="IPR031100">
    <property type="entry name" value="LOG_fam"/>
</dbReference>
<dbReference type="GO" id="GO:0009691">
    <property type="term" value="P:cytokinin biosynthetic process"/>
    <property type="evidence" value="ECO:0007669"/>
    <property type="project" value="UniProtKB-UniRule"/>
</dbReference>
<reference evidence="3 4" key="1">
    <citation type="submission" date="2017-09" db="EMBL/GenBank/DDBJ databases">
        <title>Depth-based differentiation of microbial function through sediment-hosted aquifers and enrichment of novel symbionts in the deep terrestrial subsurface.</title>
        <authorList>
            <person name="Probst A.J."/>
            <person name="Ladd B."/>
            <person name="Jarett J.K."/>
            <person name="Geller-Mcgrath D.E."/>
            <person name="Sieber C.M."/>
            <person name="Emerson J.B."/>
            <person name="Anantharaman K."/>
            <person name="Thomas B.C."/>
            <person name="Malmstrom R."/>
            <person name="Stieglmeier M."/>
            <person name="Klingl A."/>
            <person name="Woyke T."/>
            <person name="Ryan C.M."/>
            <person name="Banfield J.F."/>
        </authorList>
    </citation>
    <scope>NUCLEOTIDE SEQUENCE [LARGE SCALE GENOMIC DNA]</scope>
    <source>
        <strain evidence="3">CG22_combo_CG10-13_8_21_14_all_36_13</strain>
    </source>
</reference>
<dbReference type="SUPFAM" id="SSF102405">
    <property type="entry name" value="MCP/YpsA-like"/>
    <property type="match status" value="1"/>
</dbReference>
<comment type="caution">
    <text evidence="3">The sequence shown here is derived from an EMBL/GenBank/DDBJ whole genome shotgun (WGS) entry which is preliminary data.</text>
</comment>
<dbReference type="PANTHER" id="PTHR31223">
    <property type="entry name" value="LOG FAMILY PROTEIN YJL055W"/>
    <property type="match status" value="1"/>
</dbReference>
<accession>A0A2H0DYV4</accession>
<dbReference type="GO" id="GO:0005829">
    <property type="term" value="C:cytosol"/>
    <property type="evidence" value="ECO:0007669"/>
    <property type="project" value="TreeGrafter"/>
</dbReference>
<dbReference type="PANTHER" id="PTHR31223:SF70">
    <property type="entry name" value="LOG FAMILY PROTEIN YJL055W"/>
    <property type="match status" value="1"/>
</dbReference>
<dbReference type="Proteomes" id="UP000231143">
    <property type="component" value="Unassembled WGS sequence"/>
</dbReference>
<dbReference type="InterPro" id="IPR005269">
    <property type="entry name" value="LOG"/>
</dbReference>
<evidence type="ECO:0000256" key="1">
    <source>
        <dbReference type="ARBA" id="ARBA00006763"/>
    </source>
</evidence>
<sequence>MKNICIFLSGHEPEAKYKEPAEECSKMLAKSGFDLVWGGTDVGMMKTVSDIFQENGRRLIGVTTERLKSRAKESADEMIVTKDMLDRKRTMIEKSDAFVIFVGGIGTLDEIGEVLELQKSGIMNKPIAVLNSEGFFDGLKMQLEIMELVGLLPKPLSEIVYFANIPEEVSEYLKSFSL</sequence>
<dbReference type="EC" id="3.2.2.n1" evidence="2"/>
<evidence type="ECO:0000256" key="2">
    <source>
        <dbReference type="RuleBase" id="RU363015"/>
    </source>
</evidence>
<dbReference type="Pfam" id="PF03641">
    <property type="entry name" value="Lysine_decarbox"/>
    <property type="match status" value="1"/>
</dbReference>
<keyword evidence="2" id="KW-0203">Cytokinin biosynthesis</keyword>
<dbReference type="EMBL" id="PCTT01000023">
    <property type="protein sequence ID" value="PIP87161.1"/>
    <property type="molecule type" value="Genomic_DNA"/>
</dbReference>
<comment type="similarity">
    <text evidence="1 2">Belongs to the LOG family.</text>
</comment>
<proteinExistence type="inferred from homology"/>